<dbReference type="EC" id="5.6.1.1" evidence="8"/>
<dbReference type="GO" id="GO:0051013">
    <property type="term" value="P:microtubule severing"/>
    <property type="evidence" value="ECO:0007669"/>
    <property type="project" value="UniProtKB-UniRule"/>
</dbReference>
<dbReference type="GO" id="GO:0008017">
    <property type="term" value="F:microtubule binding"/>
    <property type="evidence" value="ECO:0007669"/>
    <property type="project" value="UniProtKB-UniRule"/>
</dbReference>
<keyword evidence="5 8" id="KW-0067">ATP-binding</keyword>
<comment type="subcellular location">
    <subcellularLocation>
        <location evidence="1 8">Cytoplasm</location>
        <location evidence="1 8">Cytoskeleton</location>
    </subcellularLocation>
</comment>
<dbReference type="GO" id="GO:0016887">
    <property type="term" value="F:ATP hydrolysis activity"/>
    <property type="evidence" value="ECO:0007669"/>
    <property type="project" value="InterPro"/>
</dbReference>
<feature type="compositionally biased region" description="Basic and acidic residues" evidence="9">
    <location>
        <begin position="170"/>
        <end position="184"/>
    </location>
</feature>
<dbReference type="GO" id="GO:0005524">
    <property type="term" value="F:ATP binding"/>
    <property type="evidence" value="ECO:0007669"/>
    <property type="project" value="UniProtKB-KW"/>
</dbReference>
<dbReference type="GO" id="GO:0005874">
    <property type="term" value="C:microtubule"/>
    <property type="evidence" value="ECO:0007669"/>
    <property type="project" value="UniProtKB-KW"/>
</dbReference>
<dbReference type="SUPFAM" id="SSF52540">
    <property type="entry name" value="P-loop containing nucleoside triphosphate hydrolases"/>
    <property type="match status" value="1"/>
</dbReference>
<evidence type="ECO:0000256" key="7">
    <source>
        <dbReference type="ARBA" id="ARBA00023235"/>
    </source>
</evidence>
<dbReference type="InterPro" id="IPR028596">
    <property type="entry name" value="KATNA1"/>
</dbReference>
<evidence type="ECO:0000313" key="12">
    <source>
        <dbReference type="Proteomes" id="UP001472866"/>
    </source>
</evidence>
<dbReference type="HAMAP" id="MF_03023">
    <property type="entry name" value="Katanin_p60_A1"/>
    <property type="match status" value="1"/>
</dbReference>
<dbReference type="Pfam" id="PF21126">
    <property type="entry name" value="KATNA1_MIT"/>
    <property type="match status" value="1"/>
</dbReference>
<dbReference type="Pfam" id="PF09336">
    <property type="entry name" value="Vps4_C"/>
    <property type="match status" value="1"/>
</dbReference>
<gene>
    <name evidence="8" type="primary">KATNA1</name>
    <name evidence="11" type="ORF">HKI87_14g77660</name>
</gene>
<dbReference type="FunFam" id="1.10.8.60:FF:000025">
    <property type="entry name" value="Katanin p60 ATPase-containing subunit A1"/>
    <property type="match status" value="1"/>
</dbReference>
<dbReference type="Gene3D" id="3.40.50.300">
    <property type="entry name" value="P-loop containing nucleotide triphosphate hydrolases"/>
    <property type="match status" value="1"/>
</dbReference>
<dbReference type="Pfam" id="PF17862">
    <property type="entry name" value="AAA_lid_3"/>
    <property type="match status" value="1"/>
</dbReference>
<dbReference type="SMART" id="SM00382">
    <property type="entry name" value="AAA"/>
    <property type="match status" value="1"/>
</dbReference>
<dbReference type="CDD" id="cd21748">
    <property type="entry name" value="Kp60-NTD"/>
    <property type="match status" value="1"/>
</dbReference>
<protein>
    <recommendedName>
        <fullName evidence="8">Katanin p60 ATPase-containing subunit A1</fullName>
        <shortName evidence="8">Katanin p60 subunit A1</shortName>
        <ecNumber evidence="8">5.6.1.1</ecNumber>
    </recommendedName>
    <alternativeName>
        <fullName evidence="8">p60 katanin</fullName>
    </alternativeName>
</protein>
<dbReference type="InterPro" id="IPR050304">
    <property type="entry name" value="MT-severing_AAA_ATPase"/>
</dbReference>
<dbReference type="Pfam" id="PF00004">
    <property type="entry name" value="AAA"/>
    <property type="match status" value="1"/>
</dbReference>
<dbReference type="PANTHER" id="PTHR23074:SF19">
    <property type="entry name" value="KATANIN P60 ATPASE-CONTAINING SUBUNIT A1"/>
    <property type="match status" value="1"/>
</dbReference>
<keyword evidence="3 8" id="KW-0493">Microtubule</keyword>
<feature type="compositionally biased region" description="Low complexity" evidence="9">
    <location>
        <begin position="254"/>
        <end position="276"/>
    </location>
</feature>
<dbReference type="PROSITE" id="PS00674">
    <property type="entry name" value="AAA"/>
    <property type="match status" value="1"/>
</dbReference>
<dbReference type="InterPro" id="IPR027417">
    <property type="entry name" value="P-loop_NTPase"/>
</dbReference>
<feature type="region of interest" description="Disordered" evidence="9">
    <location>
        <begin position="87"/>
        <end position="116"/>
    </location>
</feature>
<dbReference type="InterPro" id="IPR003960">
    <property type="entry name" value="ATPase_AAA_CS"/>
</dbReference>
<dbReference type="Proteomes" id="UP001472866">
    <property type="component" value="Chromosome 14"/>
</dbReference>
<evidence type="ECO:0000256" key="6">
    <source>
        <dbReference type="ARBA" id="ARBA00023212"/>
    </source>
</evidence>
<feature type="compositionally biased region" description="Low complexity" evidence="9">
    <location>
        <begin position="232"/>
        <end position="243"/>
    </location>
</feature>
<sequence>MTTMAMAGGAFGKLPERLTVAREKALLGDYEAAEQKFAEVLSALAQRADSIIDPYVQSTILKCRNELNEELDVVRSLMAETKSGFSLAAPKPAAASSRGAGQNEAREVAMPSSCSSSLIDQFQAQNALAPKVPELPREDPPAVEAPPRERVGGNAPSPARFNDPHIQIFDPREREAGPPARDPDVWPPPSRDGRPKRVPRKPELSSNQGSLPAWAVSRAAANDGHHSHGGNSARTPAASSSSRHGGPVRSSGYGKPRPAARRPAGGAARSGSGKSKQAVTKYEGPDQELMAMLERDVLNRSPSVKWGDIAGLSEAKRILEEAVVLPLWMPDYFKGIRRPWKGVLMFGPPGTGKTMLAKAVATECGTTFFNVSSSTLASKYRGESEKMVRCLFEMARQNAPSTIFIDEIDSLCTSRGKDGEHESSRRVKSEILTQLDGCTSSDESDKKVMVLAATNFPWDLDEALRRRLEKRIYIPLPGLDERKELLKINLKEVEVSDDLEMTSLADKLEGHSGDDITNVCRDASMNGMRRKIAGKRPEEIRRMGAEDMAEPITMADFVQATNRISPSVSKEDIKKHEQWRDEYGSC</sequence>
<keyword evidence="6 8" id="KW-0206">Cytoskeleton</keyword>
<dbReference type="Gene3D" id="1.10.8.60">
    <property type="match status" value="1"/>
</dbReference>
<keyword evidence="2 8" id="KW-0963">Cytoplasm</keyword>
<dbReference type="Gene3D" id="1.20.58.80">
    <property type="entry name" value="Phosphotransferase system, lactose/cellobiose-type IIA subunit"/>
    <property type="match status" value="1"/>
</dbReference>
<evidence type="ECO:0000256" key="9">
    <source>
        <dbReference type="SAM" id="MobiDB-lite"/>
    </source>
</evidence>
<evidence type="ECO:0000256" key="8">
    <source>
        <dbReference type="HAMAP-Rule" id="MF_03023"/>
    </source>
</evidence>
<dbReference type="GO" id="GO:0005737">
    <property type="term" value="C:cytoplasm"/>
    <property type="evidence" value="ECO:0007669"/>
    <property type="project" value="UniProtKB-UniRule"/>
</dbReference>
<dbReference type="EMBL" id="CP151514">
    <property type="protein sequence ID" value="WZN66201.1"/>
    <property type="molecule type" value="Genomic_DNA"/>
</dbReference>
<proteinExistence type="inferred from homology"/>
<accession>A0AAX4PJZ4</accession>
<evidence type="ECO:0000256" key="1">
    <source>
        <dbReference type="ARBA" id="ARBA00004245"/>
    </source>
</evidence>
<evidence type="ECO:0000256" key="3">
    <source>
        <dbReference type="ARBA" id="ARBA00022701"/>
    </source>
</evidence>
<comment type="similarity">
    <text evidence="8">Belongs to the AAA ATPase family. Katanin p60 subunit A1 subfamily.</text>
</comment>
<feature type="domain" description="AAA+ ATPase" evidence="10">
    <location>
        <begin position="339"/>
        <end position="478"/>
    </location>
</feature>
<dbReference type="FunFam" id="3.40.50.300:FF:000159">
    <property type="entry name" value="Katanin p60 ATPase-containing subunit A1"/>
    <property type="match status" value="1"/>
</dbReference>
<dbReference type="InterPro" id="IPR048611">
    <property type="entry name" value="KATNA1_MIT"/>
</dbReference>
<feature type="compositionally biased region" description="Basic and acidic residues" evidence="9">
    <location>
        <begin position="134"/>
        <end position="151"/>
    </location>
</feature>
<dbReference type="InterPro" id="IPR003593">
    <property type="entry name" value="AAA+_ATPase"/>
</dbReference>
<dbReference type="GO" id="GO:0008568">
    <property type="term" value="F:microtubule severing ATPase activity"/>
    <property type="evidence" value="ECO:0007669"/>
    <property type="project" value="UniProtKB-EC"/>
</dbReference>
<dbReference type="InterPro" id="IPR041569">
    <property type="entry name" value="AAA_lid_3"/>
</dbReference>
<keyword evidence="12" id="KW-1185">Reference proteome</keyword>
<evidence type="ECO:0000256" key="4">
    <source>
        <dbReference type="ARBA" id="ARBA00022741"/>
    </source>
</evidence>
<dbReference type="PANTHER" id="PTHR23074">
    <property type="entry name" value="AAA DOMAIN-CONTAINING"/>
    <property type="match status" value="1"/>
</dbReference>
<name>A0AAX4PJZ4_9CHLO</name>
<feature type="region of interest" description="Disordered" evidence="9">
    <location>
        <begin position="130"/>
        <end position="282"/>
    </location>
</feature>
<evidence type="ECO:0000256" key="2">
    <source>
        <dbReference type="ARBA" id="ARBA00022490"/>
    </source>
</evidence>
<comment type="catalytic activity">
    <reaction evidence="8">
        <text>n ATP + n H2O + a microtubule = n ADP + n phosphate + (n+1) alpha/beta tubulin heterodimers.</text>
        <dbReference type="EC" id="5.6.1.1"/>
    </reaction>
</comment>
<organism evidence="11 12">
    <name type="scientific">Chloropicon roscoffensis</name>
    <dbReference type="NCBI Taxonomy" id="1461544"/>
    <lineage>
        <taxon>Eukaryota</taxon>
        <taxon>Viridiplantae</taxon>
        <taxon>Chlorophyta</taxon>
        <taxon>Chloropicophyceae</taxon>
        <taxon>Chloropicales</taxon>
        <taxon>Chloropicaceae</taxon>
        <taxon>Chloropicon</taxon>
    </lineage>
</organism>
<keyword evidence="7 8" id="KW-0413">Isomerase</keyword>
<feature type="compositionally biased region" description="Basic and acidic residues" evidence="9">
    <location>
        <begin position="191"/>
        <end position="203"/>
    </location>
</feature>
<dbReference type="AlphaFoldDB" id="A0AAX4PJZ4"/>
<dbReference type="InterPro" id="IPR015415">
    <property type="entry name" value="Spast_Vps4_C"/>
</dbReference>
<evidence type="ECO:0000259" key="10">
    <source>
        <dbReference type="SMART" id="SM00382"/>
    </source>
</evidence>
<evidence type="ECO:0000313" key="11">
    <source>
        <dbReference type="EMBL" id="WZN66201.1"/>
    </source>
</evidence>
<reference evidence="11 12" key="1">
    <citation type="submission" date="2024-03" db="EMBL/GenBank/DDBJ databases">
        <title>Complete genome sequence of the green alga Chloropicon roscoffensis RCC1871.</title>
        <authorList>
            <person name="Lemieux C."/>
            <person name="Pombert J.-F."/>
            <person name="Otis C."/>
            <person name="Turmel M."/>
        </authorList>
    </citation>
    <scope>NUCLEOTIDE SEQUENCE [LARGE SCALE GENOMIC DNA]</scope>
    <source>
        <strain evidence="11 12">RCC1871</strain>
    </source>
</reference>
<dbReference type="InterPro" id="IPR003959">
    <property type="entry name" value="ATPase_AAA_core"/>
</dbReference>
<feature type="compositionally biased region" description="Low complexity" evidence="9">
    <location>
        <begin position="88"/>
        <end position="101"/>
    </location>
</feature>
<keyword evidence="4 8" id="KW-0547">Nucleotide-binding</keyword>
<evidence type="ECO:0000256" key="5">
    <source>
        <dbReference type="ARBA" id="ARBA00022840"/>
    </source>
</evidence>
<comment type="function">
    <text evidence="8">Severs microtubules in an ATP-dependent manner. Microtubule severing may promote rapid reorganization of cellular microtubule arrays.</text>
</comment>
<feature type="binding site" evidence="8">
    <location>
        <begin position="347"/>
        <end position="354"/>
    </location>
    <ligand>
        <name>ATP</name>
        <dbReference type="ChEBI" id="CHEBI:30616"/>
    </ligand>
</feature>